<dbReference type="InterPro" id="IPR001173">
    <property type="entry name" value="Glyco_trans_2-like"/>
</dbReference>
<dbReference type="EMBL" id="JAECZB010000049">
    <property type="protein sequence ID" value="MBH8553914.1"/>
    <property type="molecule type" value="Genomic_DNA"/>
</dbReference>
<evidence type="ECO:0000313" key="7">
    <source>
        <dbReference type="Proteomes" id="UP000599391"/>
    </source>
</evidence>
<dbReference type="RefSeq" id="WP_214440175.1">
    <property type="nucleotide sequence ID" value="NZ_JAECZB010000049.1"/>
</dbReference>
<accession>A0A8J7L3B5</accession>
<organism evidence="6 7">
    <name type="scientific">Atlanticothrix silvestris CENA357</name>
    <dbReference type="NCBI Taxonomy" id="1725252"/>
    <lineage>
        <taxon>Bacteria</taxon>
        <taxon>Bacillati</taxon>
        <taxon>Cyanobacteriota</taxon>
        <taxon>Cyanophyceae</taxon>
        <taxon>Nostocales</taxon>
        <taxon>Nodulariaceae</taxon>
        <taxon>Atlanticothrix</taxon>
        <taxon>Atlanticothrix silvestris</taxon>
    </lineage>
</organism>
<evidence type="ECO:0000256" key="3">
    <source>
        <dbReference type="ARBA" id="ARBA00022679"/>
    </source>
</evidence>
<keyword evidence="4" id="KW-1133">Transmembrane helix</keyword>
<dbReference type="PANTHER" id="PTHR43630:SF1">
    <property type="entry name" value="POLY-BETA-1,6-N-ACETYL-D-GLUCOSAMINE SYNTHASE"/>
    <property type="match status" value="1"/>
</dbReference>
<dbReference type="AlphaFoldDB" id="A0A8J7L3B5"/>
<evidence type="ECO:0000256" key="4">
    <source>
        <dbReference type="SAM" id="Phobius"/>
    </source>
</evidence>
<keyword evidence="4" id="KW-0812">Transmembrane</keyword>
<evidence type="ECO:0000259" key="5">
    <source>
        <dbReference type="Pfam" id="PF00535"/>
    </source>
</evidence>
<comment type="similarity">
    <text evidence="1">Belongs to the glycosyltransferase 2 family.</text>
</comment>
<gene>
    <name evidence="6" type="ORF">I8751_16355</name>
</gene>
<dbReference type="SUPFAM" id="SSF53448">
    <property type="entry name" value="Nucleotide-diphospho-sugar transferases"/>
    <property type="match status" value="1"/>
</dbReference>
<dbReference type="Pfam" id="PF00535">
    <property type="entry name" value="Glycos_transf_2"/>
    <property type="match status" value="1"/>
</dbReference>
<dbReference type="InterPro" id="IPR029044">
    <property type="entry name" value="Nucleotide-diphossugar_trans"/>
</dbReference>
<keyword evidence="7" id="KW-1185">Reference proteome</keyword>
<evidence type="ECO:0000256" key="1">
    <source>
        <dbReference type="ARBA" id="ARBA00006739"/>
    </source>
</evidence>
<dbReference type="PANTHER" id="PTHR43630">
    <property type="entry name" value="POLY-BETA-1,6-N-ACETYL-D-GLUCOSAMINE SYNTHASE"/>
    <property type="match status" value="1"/>
</dbReference>
<keyword evidence="2" id="KW-0328">Glycosyltransferase</keyword>
<keyword evidence="4" id="KW-0472">Membrane</keyword>
<protein>
    <submittedName>
        <fullName evidence="6">Glycosyltransferase</fullName>
    </submittedName>
</protein>
<feature type="transmembrane region" description="Helical" evidence="4">
    <location>
        <begin position="263"/>
        <end position="278"/>
    </location>
</feature>
<keyword evidence="3" id="KW-0808">Transferase</keyword>
<comment type="caution">
    <text evidence="6">The sequence shown here is derived from an EMBL/GenBank/DDBJ whole genome shotgun (WGS) entry which is preliminary data.</text>
</comment>
<reference evidence="6 7" key="1">
    <citation type="journal article" date="2021" name="Int. J. Syst. Evol. Microbiol.">
        <title>Amazonocrinis nigriterrae gen. nov., sp. nov., Atlanticothrix silvestris gen. nov., sp. nov. and Dendronalium phyllosphericum gen. nov., sp. nov., nostocacean cyanobacteria from Brazilian environments.</title>
        <authorList>
            <person name="Alvarenga D.O."/>
            <person name="Andreote A.P.D."/>
            <person name="Branco L.H.Z."/>
            <person name="Delbaje E."/>
            <person name="Cruz R.B."/>
            <person name="Varani A.M."/>
            <person name="Fiore M.F."/>
        </authorList>
    </citation>
    <scope>NUCLEOTIDE SEQUENCE [LARGE SCALE GENOMIC DNA]</scope>
    <source>
        <strain evidence="6 7">CENA357</strain>
    </source>
</reference>
<evidence type="ECO:0000313" key="6">
    <source>
        <dbReference type="EMBL" id="MBH8553914.1"/>
    </source>
</evidence>
<sequence>MQPVGIVVIGRNEGDRLHDCLISVISESVTVVYVDSGSTDGSLALAQSLGVHVVKLDLSIPFTAARARNVGFEYLLQVKSNIEFIQFVDGDCRVVEGWLEVAVGELLAQPEVVVVCGRRREEFPTYSIYNRLCDIEWDTPLGEAKACGGDSMMRVSALKKVGVFNPTLIAGEEPELCVRLRQAGGKVLRIDAEMTLHDAQITHISQWWKRSQRAGHAYAEGSWLHGYSPERHWVKESRSIWLWGLLVPVLAIASAWLTSGLSIVFLVMIYILLVYRIYQSTLQRGLKSKDTFLYSLFCVMGKLPQAQGQIQFHISRLLKKQRTLVEYKKVTSN</sequence>
<dbReference type="GO" id="GO:0016757">
    <property type="term" value="F:glycosyltransferase activity"/>
    <property type="evidence" value="ECO:0007669"/>
    <property type="project" value="UniProtKB-KW"/>
</dbReference>
<feature type="domain" description="Glycosyltransferase 2-like" evidence="5">
    <location>
        <begin position="6"/>
        <end position="131"/>
    </location>
</feature>
<name>A0A8J7L3B5_9CYAN</name>
<dbReference type="Gene3D" id="3.90.550.10">
    <property type="entry name" value="Spore Coat Polysaccharide Biosynthesis Protein SpsA, Chain A"/>
    <property type="match status" value="1"/>
</dbReference>
<evidence type="ECO:0000256" key="2">
    <source>
        <dbReference type="ARBA" id="ARBA00022676"/>
    </source>
</evidence>
<dbReference type="Proteomes" id="UP000599391">
    <property type="component" value="Unassembled WGS sequence"/>
</dbReference>
<proteinExistence type="inferred from homology"/>